<evidence type="ECO:0000313" key="1">
    <source>
        <dbReference type="EMBL" id="SNZ05752.1"/>
    </source>
</evidence>
<dbReference type="AlphaFoldDB" id="A0A285N8F5"/>
<proteinExistence type="predicted"/>
<keyword evidence="2" id="KW-1185">Reference proteome</keyword>
<organism evidence="1 2">
    <name type="scientific">Cohaesibacter gelatinilyticus</name>
    <dbReference type="NCBI Taxonomy" id="372072"/>
    <lineage>
        <taxon>Bacteria</taxon>
        <taxon>Pseudomonadati</taxon>
        <taxon>Pseudomonadota</taxon>
        <taxon>Alphaproteobacteria</taxon>
        <taxon>Hyphomicrobiales</taxon>
        <taxon>Cohaesibacteraceae</taxon>
    </lineage>
</organism>
<protein>
    <submittedName>
        <fullName evidence="1">Uncharacterized protein</fullName>
    </submittedName>
</protein>
<evidence type="ECO:0000313" key="2">
    <source>
        <dbReference type="Proteomes" id="UP000219439"/>
    </source>
</evidence>
<dbReference type="EMBL" id="OBEL01000001">
    <property type="protein sequence ID" value="SNZ05752.1"/>
    <property type="molecule type" value="Genomic_DNA"/>
</dbReference>
<sequence>MEAYRALLDRDISDELILIASDLGRDKDKTLLQRADAHRPGHAFVTSDPEYKTIQDEVEATLARIGGWSVGD</sequence>
<gene>
    <name evidence="1" type="ORF">SAMN06265368_0197</name>
</gene>
<dbReference type="RefSeq" id="WP_097151547.1">
    <property type="nucleotide sequence ID" value="NZ_OBEL01000001.1"/>
</dbReference>
<accession>A0A285N8F5</accession>
<dbReference type="Proteomes" id="UP000219439">
    <property type="component" value="Unassembled WGS sequence"/>
</dbReference>
<name>A0A285N8F5_9HYPH</name>
<reference evidence="1 2" key="1">
    <citation type="submission" date="2017-09" db="EMBL/GenBank/DDBJ databases">
        <authorList>
            <person name="Ehlers B."/>
            <person name="Leendertz F.H."/>
        </authorList>
    </citation>
    <scope>NUCLEOTIDE SEQUENCE [LARGE SCALE GENOMIC DNA]</scope>
    <source>
        <strain evidence="1 2">DSM 18289</strain>
    </source>
</reference>